<sequence length="128" mass="14821">MVTRIWHSQCCSSPRSGDEELGEICCACDTMLASVSMMFVVLMPGKLMSARYGDDPLRIQEEGNYIAPNKPLTEVLSEIFMAVTPLFRHEKLPMEPPYEWRWRSHHRREKIETLDFFSGTLGSYNFLK</sequence>
<keyword evidence="2" id="KW-1185">Reference proteome</keyword>
<dbReference type="AlphaFoldDB" id="A0AA88A5I8"/>
<proteinExistence type="predicted"/>
<protein>
    <submittedName>
        <fullName evidence="1">Uncharacterized protein</fullName>
    </submittedName>
</protein>
<evidence type="ECO:0000313" key="1">
    <source>
        <dbReference type="EMBL" id="GMN46847.1"/>
    </source>
</evidence>
<evidence type="ECO:0000313" key="2">
    <source>
        <dbReference type="Proteomes" id="UP001187192"/>
    </source>
</evidence>
<organism evidence="1 2">
    <name type="scientific">Ficus carica</name>
    <name type="common">Common fig</name>
    <dbReference type="NCBI Taxonomy" id="3494"/>
    <lineage>
        <taxon>Eukaryota</taxon>
        <taxon>Viridiplantae</taxon>
        <taxon>Streptophyta</taxon>
        <taxon>Embryophyta</taxon>
        <taxon>Tracheophyta</taxon>
        <taxon>Spermatophyta</taxon>
        <taxon>Magnoliopsida</taxon>
        <taxon>eudicotyledons</taxon>
        <taxon>Gunneridae</taxon>
        <taxon>Pentapetalae</taxon>
        <taxon>rosids</taxon>
        <taxon>fabids</taxon>
        <taxon>Rosales</taxon>
        <taxon>Moraceae</taxon>
        <taxon>Ficeae</taxon>
        <taxon>Ficus</taxon>
    </lineage>
</organism>
<comment type="caution">
    <text evidence="1">The sequence shown here is derived from an EMBL/GenBank/DDBJ whole genome shotgun (WGS) entry which is preliminary data.</text>
</comment>
<dbReference type="EMBL" id="BTGU01000024">
    <property type="protein sequence ID" value="GMN46847.1"/>
    <property type="molecule type" value="Genomic_DNA"/>
</dbReference>
<reference evidence="1" key="1">
    <citation type="submission" date="2023-07" db="EMBL/GenBank/DDBJ databases">
        <title>draft genome sequence of fig (Ficus carica).</title>
        <authorList>
            <person name="Takahashi T."/>
            <person name="Nishimura K."/>
        </authorList>
    </citation>
    <scope>NUCLEOTIDE SEQUENCE</scope>
</reference>
<gene>
    <name evidence="1" type="ORF">TIFTF001_016031</name>
</gene>
<name>A0AA88A5I8_FICCA</name>
<accession>A0AA88A5I8</accession>
<dbReference type="Proteomes" id="UP001187192">
    <property type="component" value="Unassembled WGS sequence"/>
</dbReference>